<reference evidence="2" key="1">
    <citation type="submission" date="2020-08" db="EMBL/GenBank/DDBJ databases">
        <title>Multicomponent nature underlies the extraordinary mechanical properties of spider dragline silk.</title>
        <authorList>
            <person name="Kono N."/>
            <person name="Nakamura H."/>
            <person name="Mori M."/>
            <person name="Yoshida Y."/>
            <person name="Ohtoshi R."/>
            <person name="Malay A.D."/>
            <person name="Moran D.A.P."/>
            <person name="Tomita M."/>
            <person name="Numata K."/>
            <person name="Arakawa K."/>
        </authorList>
    </citation>
    <scope>NUCLEOTIDE SEQUENCE</scope>
</reference>
<dbReference type="EMBL" id="BMAW01023678">
    <property type="protein sequence ID" value="GFT83903.1"/>
    <property type="molecule type" value="Genomic_DNA"/>
</dbReference>
<sequence length="137" mass="14900">MTGATISHNLTSAKSRRCASPIASNTAKAPINNPKLQNFAHPFPPERKTIAEIKIIIKKKGRTQNWKGNEKKEKKEGISQSSPVNLFPENAAPPRTSLLPLASRLESAVYSGNEIVSPSSPPPLPSLHFTSLRHATE</sequence>
<dbReference type="AlphaFoldDB" id="A0A8X6PTY5"/>
<feature type="region of interest" description="Disordered" evidence="1">
    <location>
        <begin position="61"/>
        <end position="96"/>
    </location>
</feature>
<proteinExistence type="predicted"/>
<evidence type="ECO:0000256" key="1">
    <source>
        <dbReference type="SAM" id="MobiDB-lite"/>
    </source>
</evidence>
<feature type="compositionally biased region" description="Polar residues" evidence="1">
    <location>
        <begin position="1"/>
        <end position="13"/>
    </location>
</feature>
<organism evidence="2 3">
    <name type="scientific">Nephila pilipes</name>
    <name type="common">Giant wood spider</name>
    <name type="synonym">Nephila maculata</name>
    <dbReference type="NCBI Taxonomy" id="299642"/>
    <lineage>
        <taxon>Eukaryota</taxon>
        <taxon>Metazoa</taxon>
        <taxon>Ecdysozoa</taxon>
        <taxon>Arthropoda</taxon>
        <taxon>Chelicerata</taxon>
        <taxon>Arachnida</taxon>
        <taxon>Araneae</taxon>
        <taxon>Araneomorphae</taxon>
        <taxon>Entelegynae</taxon>
        <taxon>Araneoidea</taxon>
        <taxon>Nephilidae</taxon>
        <taxon>Nephila</taxon>
    </lineage>
</organism>
<dbReference type="Proteomes" id="UP000887013">
    <property type="component" value="Unassembled WGS sequence"/>
</dbReference>
<feature type="region of interest" description="Disordered" evidence="1">
    <location>
        <begin position="113"/>
        <end position="137"/>
    </location>
</feature>
<feature type="region of interest" description="Disordered" evidence="1">
    <location>
        <begin position="1"/>
        <end position="44"/>
    </location>
</feature>
<evidence type="ECO:0000313" key="3">
    <source>
        <dbReference type="Proteomes" id="UP000887013"/>
    </source>
</evidence>
<gene>
    <name evidence="2" type="ORF">NPIL_74371</name>
</gene>
<protein>
    <submittedName>
        <fullName evidence="2">Uncharacterized protein</fullName>
    </submittedName>
</protein>
<feature type="compositionally biased region" description="Basic and acidic residues" evidence="1">
    <location>
        <begin position="68"/>
        <end position="77"/>
    </location>
</feature>
<evidence type="ECO:0000313" key="2">
    <source>
        <dbReference type="EMBL" id="GFT83903.1"/>
    </source>
</evidence>
<name>A0A8X6PTY5_NEPPI</name>
<comment type="caution">
    <text evidence="2">The sequence shown here is derived from an EMBL/GenBank/DDBJ whole genome shotgun (WGS) entry which is preliminary data.</text>
</comment>
<accession>A0A8X6PTY5</accession>
<keyword evidence="3" id="KW-1185">Reference proteome</keyword>